<name>A0AAW8PYZ1_VIBPH</name>
<sequence length="332" mass="37332">MHPIQQLCLSIAVTPLNGRLDNEPSGAVREVSGFVSRGLDIYDLFGNSKRIEIFTDLSRGGSKYDRQIFRSAKIYFPKIDEPIELNLQSSSIPTPEFPRQIFKINKNQGSLELLEGNPYFSSYEDAIAQVFCFYLAISKLTGFEGLEERGVVEKVVIDSELRTVETVKVPEITLEDERRILDCLKGRFVSESDLDGLLEHFSIHFCQTEQKGGYSKELLESVKGGLLSEGSLSPETTVKDALKGLASSEHGLRNNVNLYTYCEKLIHDMGIITFPIQTEMEGIYINSTVEFFKTDSGIKLAEHLGELIIHEIESRGMTLSDLKRMTHAIHRA</sequence>
<evidence type="ECO:0000313" key="1">
    <source>
        <dbReference type="EMBL" id="MDS1821456.1"/>
    </source>
</evidence>
<dbReference type="Proteomes" id="UP001253193">
    <property type="component" value="Unassembled WGS sequence"/>
</dbReference>
<evidence type="ECO:0000313" key="2">
    <source>
        <dbReference type="Proteomes" id="UP001253193"/>
    </source>
</evidence>
<dbReference type="EMBL" id="JAUHGG010000003">
    <property type="protein sequence ID" value="MDS1821456.1"/>
    <property type="molecule type" value="Genomic_DNA"/>
</dbReference>
<evidence type="ECO:0008006" key="3">
    <source>
        <dbReference type="Google" id="ProtNLM"/>
    </source>
</evidence>
<organism evidence="1 2">
    <name type="scientific">Vibrio parahaemolyticus</name>
    <dbReference type="NCBI Taxonomy" id="670"/>
    <lineage>
        <taxon>Bacteria</taxon>
        <taxon>Pseudomonadati</taxon>
        <taxon>Pseudomonadota</taxon>
        <taxon>Gammaproteobacteria</taxon>
        <taxon>Vibrionales</taxon>
        <taxon>Vibrionaceae</taxon>
        <taxon>Vibrio</taxon>
    </lineage>
</organism>
<gene>
    <name evidence="1" type="ORF">QX249_12360</name>
</gene>
<protein>
    <recommendedName>
        <fullName evidence="3">Type I-B CRISPR-associated protein Cas7/Cst2/DevR</fullName>
    </recommendedName>
</protein>
<proteinExistence type="predicted"/>
<comment type="caution">
    <text evidence="1">The sequence shown here is derived from an EMBL/GenBank/DDBJ whole genome shotgun (WGS) entry which is preliminary data.</text>
</comment>
<accession>A0AAW8PYZ1</accession>
<reference evidence="1" key="1">
    <citation type="submission" date="2023-06" db="EMBL/GenBank/DDBJ databases">
        <title>Genomic Diversity of Vibrio spp. and Metagenomic Analysis of Pathogens in Florida Gulf Coastal Waters Following Hurricane Ian.</title>
        <authorList>
            <person name="Brumfield K.D."/>
        </authorList>
    </citation>
    <scope>NUCLEOTIDE SEQUENCE</scope>
    <source>
        <strain evidence="1">WBS2B-138</strain>
    </source>
</reference>
<dbReference type="RefSeq" id="WP_311020347.1">
    <property type="nucleotide sequence ID" value="NZ_JAUHGG010000003.1"/>
</dbReference>
<dbReference type="AlphaFoldDB" id="A0AAW8PYZ1"/>